<keyword evidence="4" id="KW-1185">Reference proteome</keyword>
<feature type="compositionally biased region" description="Low complexity" evidence="2">
    <location>
        <begin position="614"/>
        <end position="629"/>
    </location>
</feature>
<keyword evidence="3" id="KW-0436">Ligase</keyword>
<protein>
    <submittedName>
        <fullName evidence="3">ORC ubiquitin ligase 1</fullName>
    </submittedName>
</protein>
<evidence type="ECO:0000256" key="1">
    <source>
        <dbReference type="SAM" id="Coils"/>
    </source>
</evidence>
<dbReference type="InterPro" id="IPR039209">
    <property type="entry name" value="OBI1"/>
</dbReference>
<evidence type="ECO:0000313" key="3">
    <source>
        <dbReference type="EMBL" id="KAI2663236.1"/>
    </source>
</evidence>
<feature type="region of interest" description="Disordered" evidence="2">
    <location>
        <begin position="517"/>
        <end position="545"/>
    </location>
</feature>
<name>A0ABQ8MLW0_LABRO</name>
<feature type="region of interest" description="Disordered" evidence="2">
    <location>
        <begin position="603"/>
        <end position="629"/>
    </location>
</feature>
<dbReference type="PANTHER" id="PTHR14609:SF1">
    <property type="entry name" value="ORC UBIQUITIN LIGASE 1"/>
    <property type="match status" value="1"/>
</dbReference>
<proteinExistence type="predicted"/>
<sequence>MTHFTGDLVMKWTSLVDTALVPLTNDESRVPLVTLFLKEGVLDHVSHVRTGNHGTKFSKRHSVTDFTDILPDLPRKVMMLHLPVALIYTSKVRQPVICCNNHVFCSNCINVWLEKSSQCPTCRVAITPENPCREIIGATADCESSESNSVKRRLRKTRGELLLREYEDEIETLSKENEDLKSKNLSLEMQLKTAVEPSTVLVPQSDTGTVDPSALEESANKLRVANDLYRKVKQDLERLKEANKTLRSQNFDLIQENMRLKAEVDSRSPQKYTVAALEAKIHQYERDVAQLKRALERSDKYIEELEAQNQRDGPKSEEGVCSNAASGGTQNGGIERIALMRRSLSEMEETSVCTDLGRKRSELPNNHGHLLTTSDVCQRVGFLGGTLTPQKDGLKDVTVPSTPSSALRSLSLKSPAVCSDRKLGLKPLTYLRRLSFDDCQAPTSSSSVNQGAPFGQKASVSLNKEVLCGGWIDCGPDLPRLDENRGEFKRSEDPVGNSEACMDAAYLDKISELDSMMAEGESSSRQVSHLPLGASSSTSSRSPDFDATQIPELDFCSNLLADPGTAREHQTASLTQETTHCDAATASEEEASVVEFSAGVMVENPTQPTKRKCPPGLSISSPSKLSKLK</sequence>
<evidence type="ECO:0000256" key="2">
    <source>
        <dbReference type="SAM" id="MobiDB-lite"/>
    </source>
</evidence>
<comment type="caution">
    <text evidence="3">The sequence shown here is derived from an EMBL/GenBank/DDBJ whole genome shotgun (WGS) entry which is preliminary data.</text>
</comment>
<dbReference type="GO" id="GO:0016874">
    <property type="term" value="F:ligase activity"/>
    <property type="evidence" value="ECO:0007669"/>
    <property type="project" value="UniProtKB-KW"/>
</dbReference>
<dbReference type="EMBL" id="JACTAM010000006">
    <property type="protein sequence ID" value="KAI2663236.1"/>
    <property type="molecule type" value="Genomic_DNA"/>
</dbReference>
<organism evidence="3 4">
    <name type="scientific">Labeo rohita</name>
    <name type="common">Indian major carp</name>
    <name type="synonym">Cyprinus rohita</name>
    <dbReference type="NCBI Taxonomy" id="84645"/>
    <lineage>
        <taxon>Eukaryota</taxon>
        <taxon>Metazoa</taxon>
        <taxon>Chordata</taxon>
        <taxon>Craniata</taxon>
        <taxon>Vertebrata</taxon>
        <taxon>Euteleostomi</taxon>
        <taxon>Actinopterygii</taxon>
        <taxon>Neopterygii</taxon>
        <taxon>Teleostei</taxon>
        <taxon>Ostariophysi</taxon>
        <taxon>Cypriniformes</taxon>
        <taxon>Cyprinidae</taxon>
        <taxon>Labeoninae</taxon>
        <taxon>Labeonini</taxon>
        <taxon>Labeo</taxon>
    </lineage>
</organism>
<keyword evidence="1" id="KW-0175">Coiled coil</keyword>
<dbReference type="SUPFAM" id="SSF57850">
    <property type="entry name" value="RING/U-box"/>
    <property type="match status" value="1"/>
</dbReference>
<reference evidence="3 4" key="1">
    <citation type="submission" date="2022-01" db="EMBL/GenBank/DDBJ databases">
        <title>A high-quality chromosome-level genome assembly of rohu carp, Labeo rohita.</title>
        <authorList>
            <person name="Arick M.A. II"/>
            <person name="Hsu C.-Y."/>
            <person name="Magbanua Z."/>
            <person name="Pechanova O."/>
            <person name="Grover C."/>
            <person name="Miller E."/>
            <person name="Thrash A."/>
            <person name="Ezzel L."/>
            <person name="Alam S."/>
            <person name="Benzie J."/>
            <person name="Hamilton M."/>
            <person name="Karsi A."/>
            <person name="Lawrence M.L."/>
            <person name="Peterson D.G."/>
        </authorList>
    </citation>
    <scope>NUCLEOTIDE SEQUENCE [LARGE SCALE GENOMIC DNA]</scope>
    <source>
        <strain evidence="4">BAU-BD-2019</strain>
        <tissue evidence="3">Blood</tissue>
    </source>
</reference>
<feature type="region of interest" description="Disordered" evidence="2">
    <location>
        <begin position="306"/>
        <end position="328"/>
    </location>
</feature>
<dbReference type="CDD" id="cd14686">
    <property type="entry name" value="bZIP"/>
    <property type="match status" value="1"/>
</dbReference>
<feature type="coiled-coil region" evidence="1">
    <location>
        <begin position="156"/>
        <end position="190"/>
    </location>
</feature>
<dbReference type="Gene3D" id="3.30.40.10">
    <property type="entry name" value="Zinc/RING finger domain, C3HC4 (zinc finger)"/>
    <property type="match status" value="1"/>
</dbReference>
<dbReference type="InterPro" id="IPR013083">
    <property type="entry name" value="Znf_RING/FYVE/PHD"/>
</dbReference>
<dbReference type="PANTHER" id="PTHR14609">
    <property type="entry name" value="RING FINGER PROTEIN 219"/>
    <property type="match status" value="1"/>
</dbReference>
<dbReference type="Proteomes" id="UP000830375">
    <property type="component" value="Unassembled WGS sequence"/>
</dbReference>
<gene>
    <name evidence="3" type="ORF">H4Q32_011717</name>
</gene>
<evidence type="ECO:0000313" key="4">
    <source>
        <dbReference type="Proteomes" id="UP000830375"/>
    </source>
</evidence>
<accession>A0ABQ8MLW0</accession>